<evidence type="ECO:0000256" key="2">
    <source>
        <dbReference type="ARBA" id="ARBA00022516"/>
    </source>
</evidence>
<evidence type="ECO:0000256" key="7">
    <source>
        <dbReference type="ARBA" id="ARBA00023098"/>
    </source>
</evidence>
<evidence type="ECO:0000256" key="3">
    <source>
        <dbReference type="ARBA" id="ARBA00022832"/>
    </source>
</evidence>
<dbReference type="EMBL" id="AP018933">
    <property type="protein sequence ID" value="BBG31220.1"/>
    <property type="molecule type" value="Genomic_DNA"/>
</dbReference>
<keyword evidence="6" id="KW-0560">Oxidoreductase</keyword>
<dbReference type="InterPro" id="IPR036291">
    <property type="entry name" value="NAD(P)-bd_dom_sf"/>
</dbReference>
<dbReference type="EC" id="1.3.1.104" evidence="9"/>
<organism evidence="12 13">
    <name type="scientific">Zymobacter palmae</name>
    <dbReference type="NCBI Taxonomy" id="33074"/>
    <lineage>
        <taxon>Bacteria</taxon>
        <taxon>Pseudomonadati</taxon>
        <taxon>Pseudomonadota</taxon>
        <taxon>Gammaproteobacteria</taxon>
        <taxon>Oceanospirillales</taxon>
        <taxon>Halomonadaceae</taxon>
        <taxon>Zymobacter group</taxon>
        <taxon>Zymobacter</taxon>
    </lineage>
</organism>
<dbReference type="InterPro" id="IPR011032">
    <property type="entry name" value="GroES-like_sf"/>
</dbReference>
<dbReference type="Gene3D" id="3.40.50.720">
    <property type="entry name" value="NAD(P)-binding Rossmann-like Domain"/>
    <property type="match status" value="1"/>
</dbReference>
<dbReference type="PANTHER" id="PTHR43981">
    <property type="entry name" value="ENOYL-[ACYL-CARRIER-PROTEIN] REDUCTASE, MITOCHONDRIAL"/>
    <property type="match status" value="1"/>
</dbReference>
<keyword evidence="5" id="KW-0809">Transit peptide</keyword>
<evidence type="ECO:0000256" key="6">
    <source>
        <dbReference type="ARBA" id="ARBA00023002"/>
    </source>
</evidence>
<dbReference type="Pfam" id="PF08240">
    <property type="entry name" value="ADH_N"/>
    <property type="match status" value="1"/>
</dbReference>
<evidence type="ECO:0000256" key="8">
    <source>
        <dbReference type="ARBA" id="ARBA00023160"/>
    </source>
</evidence>
<feature type="domain" description="Enoyl reductase (ER)" evidence="11">
    <location>
        <begin position="22"/>
        <end position="334"/>
    </location>
</feature>
<dbReference type="GO" id="GO:0141148">
    <property type="term" value="F:enoyl-[acyl-carrier-protein] reductase (NADPH) activity"/>
    <property type="evidence" value="ECO:0007669"/>
    <property type="project" value="UniProtKB-EC"/>
</dbReference>
<keyword evidence="4" id="KW-0521">NADP</keyword>
<dbReference type="Gene3D" id="3.90.180.10">
    <property type="entry name" value="Medium-chain alcohol dehydrogenases, catalytic domain"/>
    <property type="match status" value="1"/>
</dbReference>
<keyword evidence="2" id="KW-0444">Lipid biosynthesis</keyword>
<keyword evidence="3" id="KW-0276">Fatty acid metabolism</keyword>
<dbReference type="GO" id="GO:0006633">
    <property type="term" value="P:fatty acid biosynthetic process"/>
    <property type="evidence" value="ECO:0007669"/>
    <property type="project" value="UniProtKB-KW"/>
</dbReference>
<dbReference type="InterPro" id="IPR013154">
    <property type="entry name" value="ADH-like_N"/>
</dbReference>
<dbReference type="InterPro" id="IPR020843">
    <property type="entry name" value="ER"/>
</dbReference>
<dbReference type="STRING" id="1123510.GCA_000620025_02097"/>
<evidence type="ECO:0000313" key="12">
    <source>
        <dbReference type="EMBL" id="BBG31220.1"/>
    </source>
</evidence>
<reference evidence="12 13" key="1">
    <citation type="submission" date="2018-09" db="EMBL/GenBank/DDBJ databases">
        <title>Zymobacter palmae IAM14233 (=T109) whole genome analysis.</title>
        <authorList>
            <person name="Yanase H."/>
        </authorList>
    </citation>
    <scope>NUCLEOTIDE SEQUENCE [LARGE SCALE GENOMIC DNA]</scope>
    <source>
        <strain evidence="12 13">IAM14233</strain>
    </source>
</reference>
<keyword evidence="8" id="KW-0275">Fatty acid biosynthesis</keyword>
<protein>
    <recommendedName>
        <fullName evidence="9">enoyl-[acyl-carrier-protein] reductase</fullName>
        <ecNumber evidence="9">1.3.1.104</ecNumber>
    </recommendedName>
</protein>
<evidence type="ECO:0000256" key="4">
    <source>
        <dbReference type="ARBA" id="ARBA00022857"/>
    </source>
</evidence>
<proteinExistence type="inferred from homology"/>
<dbReference type="CDD" id="cd05282">
    <property type="entry name" value="ETR_like"/>
    <property type="match status" value="1"/>
</dbReference>
<dbReference type="OrthoDB" id="9788224at2"/>
<dbReference type="SUPFAM" id="SSF51735">
    <property type="entry name" value="NAD(P)-binding Rossmann-fold domains"/>
    <property type="match status" value="1"/>
</dbReference>
<keyword evidence="7" id="KW-0443">Lipid metabolism</keyword>
<dbReference type="PANTHER" id="PTHR43981:SF2">
    <property type="entry name" value="ENOYL-[ACYL-CARRIER-PROTEIN] REDUCTASE, MITOCHONDRIAL"/>
    <property type="match status" value="1"/>
</dbReference>
<evidence type="ECO:0000256" key="1">
    <source>
        <dbReference type="ARBA" id="ARBA00010371"/>
    </source>
</evidence>
<evidence type="ECO:0000256" key="9">
    <source>
        <dbReference type="ARBA" id="ARBA00038963"/>
    </source>
</evidence>
<sequence>MLAFFSANVHAMPQRAIVHRFGPPQDVVTLEPYVLPDLQPHEVRVRMLASPINPSDLVTIAGQYRMRIPLPFLPGFEGVGCVEAVGSDVKHLALGERVLPVGSAGMWQPFKTVAGEWCMPVRDDLSDIEAATSFVNPVTAWLMLFAEGRLVPGMRLFINGAGSAIGRILIRMANHIGIAPLISTRRAASLQPAHEGLQVEHHLIEEDNDYECQRQASLRDMDIVLDCVGGNEGICWKVGLKRGGLYMHYGLLSGQALPLAFWQQRQDVRYIAFHMRRWLHSASPEARCEVFERVMAWVSQGIACTDHWHECAFETLPQQLLHMASGESLKKRILLFK</sequence>
<dbReference type="SUPFAM" id="SSF50129">
    <property type="entry name" value="GroES-like"/>
    <property type="match status" value="1"/>
</dbReference>
<comment type="similarity">
    <text evidence="1">Belongs to the zinc-containing alcohol dehydrogenase family. Quinone oxidoreductase subfamily.</text>
</comment>
<comment type="catalytic activity">
    <reaction evidence="10">
        <text>a 2,3-saturated acyl-[ACP] + NADP(+) = a (2E)-enoyl-[ACP] + NADPH + H(+)</text>
        <dbReference type="Rhea" id="RHEA:22564"/>
        <dbReference type="Rhea" id="RHEA-COMP:9925"/>
        <dbReference type="Rhea" id="RHEA-COMP:9926"/>
        <dbReference type="ChEBI" id="CHEBI:15378"/>
        <dbReference type="ChEBI" id="CHEBI:57783"/>
        <dbReference type="ChEBI" id="CHEBI:58349"/>
        <dbReference type="ChEBI" id="CHEBI:78784"/>
        <dbReference type="ChEBI" id="CHEBI:78785"/>
        <dbReference type="EC" id="1.3.1.104"/>
    </reaction>
</comment>
<dbReference type="AlphaFoldDB" id="A0A348HHW8"/>
<dbReference type="InterPro" id="IPR051034">
    <property type="entry name" value="Mito_Enoyl-ACP_Reductase"/>
</dbReference>
<evidence type="ECO:0000256" key="5">
    <source>
        <dbReference type="ARBA" id="ARBA00022946"/>
    </source>
</evidence>
<evidence type="ECO:0000259" key="11">
    <source>
        <dbReference type="SMART" id="SM00829"/>
    </source>
</evidence>
<evidence type="ECO:0000313" key="13">
    <source>
        <dbReference type="Proteomes" id="UP000267342"/>
    </source>
</evidence>
<accession>A0A348HHW8</accession>
<keyword evidence="13" id="KW-1185">Reference proteome</keyword>
<gene>
    <name evidence="12" type="ORF">ZBT109_2490</name>
</gene>
<dbReference type="Proteomes" id="UP000267342">
    <property type="component" value="Chromosome"/>
</dbReference>
<evidence type="ECO:0000256" key="10">
    <source>
        <dbReference type="ARBA" id="ARBA00048843"/>
    </source>
</evidence>
<name>A0A348HHW8_9GAMM</name>
<dbReference type="KEGG" id="zpl:ZBT109_2490"/>
<dbReference type="SMART" id="SM00829">
    <property type="entry name" value="PKS_ER"/>
    <property type="match status" value="1"/>
</dbReference>